<dbReference type="Gene3D" id="2.40.170.20">
    <property type="entry name" value="TonB-dependent receptor, beta-barrel domain"/>
    <property type="match status" value="1"/>
</dbReference>
<feature type="signal peptide" evidence="8">
    <location>
        <begin position="1"/>
        <end position="21"/>
    </location>
</feature>
<dbReference type="SUPFAM" id="SSF49464">
    <property type="entry name" value="Carboxypeptidase regulatory domain-like"/>
    <property type="match status" value="1"/>
</dbReference>
<keyword evidence="5 7" id="KW-0472">Membrane</keyword>
<comment type="similarity">
    <text evidence="7">Belongs to the TonB-dependent receptor family.</text>
</comment>
<dbReference type="AlphaFoldDB" id="A0A9D1GG86"/>
<comment type="caution">
    <text evidence="10">The sequence shown here is derived from an EMBL/GenBank/DDBJ whole genome shotgun (WGS) entry which is preliminary data.</text>
</comment>
<evidence type="ECO:0000256" key="4">
    <source>
        <dbReference type="ARBA" id="ARBA00022692"/>
    </source>
</evidence>
<feature type="chain" id="PRO_5038340130" evidence="8">
    <location>
        <begin position="22"/>
        <end position="1049"/>
    </location>
</feature>
<evidence type="ECO:0000256" key="8">
    <source>
        <dbReference type="SAM" id="SignalP"/>
    </source>
</evidence>
<dbReference type="InterPro" id="IPR037066">
    <property type="entry name" value="Plug_dom_sf"/>
</dbReference>
<evidence type="ECO:0000256" key="1">
    <source>
        <dbReference type="ARBA" id="ARBA00004571"/>
    </source>
</evidence>
<keyword evidence="3 7" id="KW-1134">Transmembrane beta strand</keyword>
<evidence type="ECO:0000259" key="9">
    <source>
        <dbReference type="Pfam" id="PF07715"/>
    </source>
</evidence>
<dbReference type="PROSITE" id="PS52016">
    <property type="entry name" value="TONB_DEPENDENT_REC_3"/>
    <property type="match status" value="1"/>
</dbReference>
<dbReference type="SUPFAM" id="SSF56935">
    <property type="entry name" value="Porins"/>
    <property type="match status" value="1"/>
</dbReference>
<protein>
    <submittedName>
        <fullName evidence="10">SusC/RagA family TonB-linked outer membrane protein</fullName>
    </submittedName>
</protein>
<proteinExistence type="inferred from homology"/>
<dbReference type="Gene3D" id="2.60.40.1120">
    <property type="entry name" value="Carboxypeptidase-like, regulatory domain"/>
    <property type="match status" value="1"/>
</dbReference>
<comment type="subcellular location">
    <subcellularLocation>
        <location evidence="1 7">Cell outer membrane</location>
        <topology evidence="1 7">Multi-pass membrane protein</topology>
    </subcellularLocation>
</comment>
<dbReference type="InterPro" id="IPR039426">
    <property type="entry name" value="TonB-dep_rcpt-like"/>
</dbReference>
<keyword evidence="6 7" id="KW-0998">Cell outer membrane</keyword>
<keyword evidence="2 7" id="KW-0813">Transport</keyword>
<feature type="domain" description="TonB-dependent receptor plug" evidence="9">
    <location>
        <begin position="128"/>
        <end position="236"/>
    </location>
</feature>
<dbReference type="InterPro" id="IPR036942">
    <property type="entry name" value="Beta-barrel_TonB_sf"/>
</dbReference>
<accession>A0A9D1GG86</accession>
<evidence type="ECO:0000256" key="5">
    <source>
        <dbReference type="ARBA" id="ARBA00023136"/>
    </source>
</evidence>
<dbReference type="Pfam" id="PF07715">
    <property type="entry name" value="Plug"/>
    <property type="match status" value="1"/>
</dbReference>
<dbReference type="NCBIfam" id="TIGR04056">
    <property type="entry name" value="OMP_RagA_SusC"/>
    <property type="match status" value="1"/>
</dbReference>
<dbReference type="InterPro" id="IPR023996">
    <property type="entry name" value="TonB-dep_OMP_SusC/RagA"/>
</dbReference>
<keyword evidence="4 7" id="KW-0812">Transmembrane</keyword>
<reference evidence="10" key="2">
    <citation type="journal article" date="2021" name="PeerJ">
        <title>Extensive microbial diversity within the chicken gut microbiome revealed by metagenomics and culture.</title>
        <authorList>
            <person name="Gilroy R."/>
            <person name="Ravi A."/>
            <person name="Getino M."/>
            <person name="Pursley I."/>
            <person name="Horton D.L."/>
            <person name="Alikhan N.F."/>
            <person name="Baker D."/>
            <person name="Gharbi K."/>
            <person name="Hall N."/>
            <person name="Watson M."/>
            <person name="Adriaenssens E.M."/>
            <person name="Foster-Nyarko E."/>
            <person name="Jarju S."/>
            <person name="Secka A."/>
            <person name="Antonio M."/>
            <person name="Oren A."/>
            <person name="Chaudhuri R.R."/>
            <person name="La Ragione R."/>
            <person name="Hildebrand F."/>
            <person name="Pallen M.J."/>
        </authorList>
    </citation>
    <scope>NUCLEOTIDE SEQUENCE</scope>
    <source>
        <strain evidence="10">21143</strain>
    </source>
</reference>
<evidence type="ECO:0000256" key="3">
    <source>
        <dbReference type="ARBA" id="ARBA00022452"/>
    </source>
</evidence>
<dbReference type="Pfam" id="PF13715">
    <property type="entry name" value="CarbopepD_reg_2"/>
    <property type="match status" value="1"/>
</dbReference>
<dbReference type="Proteomes" id="UP000886722">
    <property type="component" value="Unassembled WGS sequence"/>
</dbReference>
<reference evidence="10" key="1">
    <citation type="submission" date="2020-10" db="EMBL/GenBank/DDBJ databases">
        <authorList>
            <person name="Gilroy R."/>
        </authorList>
    </citation>
    <scope>NUCLEOTIDE SEQUENCE</scope>
    <source>
        <strain evidence="10">21143</strain>
    </source>
</reference>
<dbReference type="InterPro" id="IPR012910">
    <property type="entry name" value="Plug_dom"/>
</dbReference>
<dbReference type="Gene3D" id="2.170.130.10">
    <property type="entry name" value="TonB-dependent receptor, plug domain"/>
    <property type="match status" value="1"/>
</dbReference>
<sequence length="1049" mass="117678">MRRIYSFLIILLMMSAIPAFAQKGGVIKSRIVSTDNTPLQGAIVSVVGTSSSAISDENGNFELTTDQRKGTLRIVANGYYTREYPLKKRVIPREIVLVPDNFSYYAGTTQYPFYSERRDTRSAINASLDRRDMKNSISADLAWQDGISGLQVVKKSGMPGEGAFFNLRGIHTLVADNAPLLVINGIPYFYNSDVSNVINGYSRDALFGYNANDIKSITALKGAEAAMYGSLGSNGVILIETQQATSDNLNTRISFTGNYGVSLAQNAIPSLDATQYRSYLQDIGMTRYSSAADLRNDYPFLNPGRNAYSYLFDNNIDWNKEITRSAFVTDNVFRIEGGDEIAKYNISLGYTNEGGIVDNTSSQRFHTLINSDVMVSRWVDIFTNVNLAYITSDLQEQGMKYETNPLLAATFMMPNLYPYTRESNGNLLSSYATYNSWNVNKNPVFAYDNVSNPLALVNTVEADDKIYDVNVRAGLNWRPTENWTITGMVNIYYDYTEESLFVPGVTDQAIVPQLYGTGFNYVSKGVRKLSSYFYGANAMYEKIFNNIHDFKAYGGVRLITRDFEYDFESGYNTANDNYKTLSADLDERVVDGNNDEWKWLSYYLHADYTFNHLVKAMAGLSIDGTTVSGLDAARFGFFPSAGLTFFAANTGALPSWIDMLNLSAEVSLTGNSRFSSNYAKNYYLTSNLFNVGTIVRSNVPNTRLEWEKKLQFDGGLDLSLFKHLVDLQFNYFYANSYDLLLDRNISSVYGSSIYYDNTAEISTQGYEFALRLNPVHTKDFDWVIAGNIATAKSTVESLGNTQTQDIIDFKAYNEDDAQVITKVGRSPYEFYGYETNGVYATTQEALASGLKNSYGNNYRGGDVRFVDQNHDGVINDEDRVSLGSATPDFFGGLSTTFRYKWISLKADFGYSVGNKAYNATRRMSESMSTFYNQSTSVLNRWQVEGQVTDMPRAAYGDPSGNNFFSDRWVEDASYFKLRALTLAFHFDNKMLKFCQSGTIYVTGENLFTATDYLGSDPEFNYSYSESMRGFDYAKVSLPITIKVGFNLNF</sequence>
<evidence type="ECO:0000256" key="2">
    <source>
        <dbReference type="ARBA" id="ARBA00022448"/>
    </source>
</evidence>
<evidence type="ECO:0000256" key="6">
    <source>
        <dbReference type="ARBA" id="ARBA00023237"/>
    </source>
</evidence>
<evidence type="ECO:0000313" key="10">
    <source>
        <dbReference type="EMBL" id="HIT40281.1"/>
    </source>
</evidence>
<evidence type="ECO:0000256" key="7">
    <source>
        <dbReference type="PROSITE-ProRule" id="PRU01360"/>
    </source>
</evidence>
<evidence type="ECO:0000313" key="11">
    <source>
        <dbReference type="Proteomes" id="UP000886722"/>
    </source>
</evidence>
<organism evidence="10 11">
    <name type="scientific">Candidatus Caccoplasma intestinavium</name>
    <dbReference type="NCBI Taxonomy" id="2840716"/>
    <lineage>
        <taxon>Bacteria</taxon>
        <taxon>Pseudomonadati</taxon>
        <taxon>Bacteroidota</taxon>
        <taxon>Bacteroidia</taxon>
        <taxon>Bacteroidales</taxon>
        <taxon>Bacteroidaceae</taxon>
        <taxon>Bacteroidaceae incertae sedis</taxon>
        <taxon>Candidatus Caccoplasma</taxon>
    </lineage>
</organism>
<name>A0A9D1GG86_9BACT</name>
<dbReference type="InterPro" id="IPR008969">
    <property type="entry name" value="CarboxyPept-like_regulatory"/>
</dbReference>
<gene>
    <name evidence="10" type="ORF">IAD06_09655</name>
</gene>
<keyword evidence="8" id="KW-0732">Signal</keyword>
<dbReference type="GO" id="GO:0009279">
    <property type="term" value="C:cell outer membrane"/>
    <property type="evidence" value="ECO:0007669"/>
    <property type="project" value="UniProtKB-SubCell"/>
</dbReference>
<dbReference type="EMBL" id="DVKT01000071">
    <property type="protein sequence ID" value="HIT40281.1"/>
    <property type="molecule type" value="Genomic_DNA"/>
</dbReference>